<evidence type="ECO:0000313" key="2">
    <source>
        <dbReference type="Proteomes" id="UP000628448"/>
    </source>
</evidence>
<comment type="caution">
    <text evidence="1">The sequence shown here is derived from an EMBL/GenBank/DDBJ whole genome shotgun (WGS) entry which is preliminary data.</text>
</comment>
<sequence length="272" mass="31387">MTGTLSQIITLTSFGNDFIFNNKLNENFDTNLSFKYCNKVDFRLFEKPFFFMKQKEKVIADIPNDWFKYLKKNGCKKLRLYFRSSADQSFAKDYKLAGLVGGGGTWFVEAVYEKYSNAWASRWEVTKKHDPNDNIWTVNYAQTLSNLPTMDLQISLQKSKEELQTTLTEIEAFAIGQKLDYWSDQFTKARHALISNTPESFYYNSDLVVNNNYSLTARQILYAAGTAWVFGAMGSWNDLGFNTKEDNEKYETLTETLYAKVNEAIISATNSY</sequence>
<dbReference type="RefSeq" id="WP_196991488.1">
    <property type="nucleotide sequence ID" value="NZ_JADWYR010000002.1"/>
</dbReference>
<keyword evidence="2" id="KW-1185">Reference proteome</keyword>
<gene>
    <name evidence="1" type="ORF">I5907_14260</name>
</gene>
<reference evidence="1" key="1">
    <citation type="submission" date="2020-11" db="EMBL/GenBank/DDBJ databases">
        <title>Bacterial whole genome sequence for Panacibacter sp. DH6.</title>
        <authorList>
            <person name="Le V."/>
            <person name="Ko S."/>
            <person name="Ahn C.-Y."/>
            <person name="Oh H.-M."/>
        </authorList>
    </citation>
    <scope>NUCLEOTIDE SEQUENCE</scope>
    <source>
        <strain evidence="1">DH6</strain>
    </source>
</reference>
<accession>A0A931E5G3</accession>
<dbReference type="AlphaFoldDB" id="A0A931E5G3"/>
<evidence type="ECO:0000313" key="1">
    <source>
        <dbReference type="EMBL" id="MBG9377403.1"/>
    </source>
</evidence>
<dbReference type="Proteomes" id="UP000628448">
    <property type="component" value="Unassembled WGS sequence"/>
</dbReference>
<name>A0A931E5G3_9BACT</name>
<dbReference type="EMBL" id="JADWYR010000002">
    <property type="protein sequence ID" value="MBG9377403.1"/>
    <property type="molecule type" value="Genomic_DNA"/>
</dbReference>
<protein>
    <submittedName>
        <fullName evidence="1">Uncharacterized protein</fullName>
    </submittedName>
</protein>
<proteinExistence type="predicted"/>
<organism evidence="1 2">
    <name type="scientific">Panacibacter microcysteis</name>
    <dbReference type="NCBI Taxonomy" id="2793269"/>
    <lineage>
        <taxon>Bacteria</taxon>
        <taxon>Pseudomonadati</taxon>
        <taxon>Bacteroidota</taxon>
        <taxon>Chitinophagia</taxon>
        <taxon>Chitinophagales</taxon>
        <taxon>Chitinophagaceae</taxon>
        <taxon>Panacibacter</taxon>
    </lineage>
</organism>